<feature type="domain" description="FAD/NAD(P)-binding" evidence="5">
    <location>
        <begin position="1"/>
        <end position="273"/>
    </location>
</feature>
<evidence type="ECO:0000313" key="7">
    <source>
        <dbReference type="Proteomes" id="UP000198677"/>
    </source>
</evidence>
<accession>A0A1H7R3E9</accession>
<dbReference type="Proteomes" id="UP000198677">
    <property type="component" value="Unassembled WGS sequence"/>
</dbReference>
<keyword evidence="7" id="KW-1185">Reference proteome</keyword>
<keyword evidence="2" id="KW-0285">Flavoprotein</keyword>
<gene>
    <name evidence="6" type="ORF">SAMN05444583_110131</name>
</gene>
<dbReference type="PRINTS" id="PR00469">
    <property type="entry name" value="PNDRDTASEII"/>
</dbReference>
<dbReference type="Pfam" id="PF07992">
    <property type="entry name" value="Pyr_redox_2"/>
    <property type="match status" value="1"/>
</dbReference>
<keyword evidence="3" id="KW-0274">FAD</keyword>
<dbReference type="GO" id="GO:0005737">
    <property type="term" value="C:cytoplasm"/>
    <property type="evidence" value="ECO:0007669"/>
    <property type="project" value="TreeGrafter"/>
</dbReference>
<dbReference type="OrthoDB" id="9784880at2"/>
<dbReference type="SUPFAM" id="SSF51905">
    <property type="entry name" value="FAD/NAD(P)-binding domain"/>
    <property type="match status" value="1"/>
</dbReference>
<dbReference type="InterPro" id="IPR036188">
    <property type="entry name" value="FAD/NAD-bd_sf"/>
</dbReference>
<dbReference type="RefSeq" id="WP_072753219.1">
    <property type="nucleotide sequence ID" value="NZ_FOAW01000010.1"/>
</dbReference>
<comment type="similarity">
    <text evidence="1">Belongs to the FAD-dependent oxidoreductase family.</text>
</comment>
<dbReference type="PRINTS" id="PR00368">
    <property type="entry name" value="FADPNR"/>
</dbReference>
<organism evidence="6 7">
    <name type="scientific">Rhodococcus maanshanensis</name>
    <dbReference type="NCBI Taxonomy" id="183556"/>
    <lineage>
        <taxon>Bacteria</taxon>
        <taxon>Bacillati</taxon>
        <taxon>Actinomycetota</taxon>
        <taxon>Actinomycetes</taxon>
        <taxon>Mycobacteriales</taxon>
        <taxon>Nocardiaceae</taxon>
        <taxon>Rhodococcus</taxon>
    </lineage>
</organism>
<evidence type="ECO:0000259" key="5">
    <source>
        <dbReference type="Pfam" id="PF07992"/>
    </source>
</evidence>
<keyword evidence="4" id="KW-0560">Oxidoreductase</keyword>
<protein>
    <submittedName>
        <fullName evidence="6">NADH dehydrogenase, FAD-containing subunit</fullName>
    </submittedName>
</protein>
<dbReference type="GO" id="GO:0004174">
    <property type="term" value="F:electron-transferring-flavoprotein dehydrogenase activity"/>
    <property type="evidence" value="ECO:0007669"/>
    <property type="project" value="TreeGrafter"/>
</dbReference>
<proteinExistence type="inferred from homology"/>
<dbReference type="EMBL" id="FOAW01000010">
    <property type="protein sequence ID" value="SEL54683.1"/>
    <property type="molecule type" value="Genomic_DNA"/>
</dbReference>
<dbReference type="PANTHER" id="PTHR43735">
    <property type="entry name" value="APOPTOSIS-INDUCING FACTOR 1"/>
    <property type="match status" value="1"/>
</dbReference>
<evidence type="ECO:0000256" key="4">
    <source>
        <dbReference type="ARBA" id="ARBA00023002"/>
    </source>
</evidence>
<sequence length="360" mass="37309">MKVVVVGAGYAGTIAANRLAKKVPEAEITVVNPRSSFVERVRLHEEIAGTGDAATPLVSMLATGIAVRVGSVEKVGDGNVTLDDGGNLDYHYLFLAVGSTVTSMAGTVGVGTWEGADQARAALTALPADSTVTVIGGGLTGIETASEVAEARPDLRVRLVAETVAASLSAGAQKRVHTALERLGVEIVNGSVSAVDPGPDGAVHLRSGAGLDSDLTLWAVVAGVPELAARSGLQVNQEGRAVVDEFLRSVTDPRIFVVGDCAAVPGARLSCATAAPQGAHAADTLARMAKGRNPKPYSMGYTGQALSLGRRNGLVQASRRDDRVRRLYVTGRVAAISKEWVSRYAKYGSRTANYAWLPGK</sequence>
<evidence type="ECO:0000256" key="2">
    <source>
        <dbReference type="ARBA" id="ARBA00022630"/>
    </source>
</evidence>
<dbReference type="PANTHER" id="PTHR43735:SF3">
    <property type="entry name" value="FERROPTOSIS SUPPRESSOR PROTEIN 1"/>
    <property type="match status" value="1"/>
</dbReference>
<evidence type="ECO:0000313" key="6">
    <source>
        <dbReference type="EMBL" id="SEL54683.1"/>
    </source>
</evidence>
<reference evidence="7" key="1">
    <citation type="submission" date="2016-10" db="EMBL/GenBank/DDBJ databases">
        <authorList>
            <person name="Varghese N."/>
            <person name="Submissions S."/>
        </authorList>
    </citation>
    <scope>NUCLEOTIDE SEQUENCE [LARGE SCALE GENOMIC DNA]</scope>
    <source>
        <strain evidence="7">DSM 44675</strain>
    </source>
</reference>
<evidence type="ECO:0000256" key="1">
    <source>
        <dbReference type="ARBA" id="ARBA00006442"/>
    </source>
</evidence>
<dbReference type="InterPro" id="IPR023753">
    <property type="entry name" value="FAD/NAD-binding_dom"/>
</dbReference>
<name>A0A1H7R3E9_9NOCA</name>
<evidence type="ECO:0000256" key="3">
    <source>
        <dbReference type="ARBA" id="ARBA00022827"/>
    </source>
</evidence>
<dbReference type="Gene3D" id="3.50.50.100">
    <property type="match status" value="1"/>
</dbReference>
<dbReference type="GO" id="GO:0050660">
    <property type="term" value="F:flavin adenine dinucleotide binding"/>
    <property type="evidence" value="ECO:0007669"/>
    <property type="project" value="TreeGrafter"/>
</dbReference>
<dbReference type="AlphaFoldDB" id="A0A1H7R3E9"/>